<evidence type="ECO:0000259" key="1">
    <source>
        <dbReference type="Pfam" id="PF00156"/>
    </source>
</evidence>
<dbReference type="AlphaFoldDB" id="A0A3G1B4Z2"/>
<dbReference type="CDD" id="cd06223">
    <property type="entry name" value="PRTases_typeI"/>
    <property type="match status" value="1"/>
</dbReference>
<gene>
    <name evidence="2" type="ORF">SU86_004950</name>
</gene>
<dbReference type="KEGG" id="tah:SU86_004950"/>
<dbReference type="OrthoDB" id="56536at2157"/>
<dbReference type="STRING" id="1603555.SU86_004950"/>
<dbReference type="InterPro" id="IPR000836">
    <property type="entry name" value="PRTase_dom"/>
</dbReference>
<dbReference type="Proteomes" id="UP000266745">
    <property type="component" value="Chromosome"/>
</dbReference>
<keyword evidence="3" id="KW-1185">Reference proteome</keyword>
<organism evidence="2 3">
    <name type="scientific">Candidatus Nitrosotenuis cloacae</name>
    <dbReference type="NCBI Taxonomy" id="1603555"/>
    <lineage>
        <taxon>Archaea</taxon>
        <taxon>Nitrososphaerota</taxon>
        <taxon>Candidatus Nitrosotenuis</taxon>
    </lineage>
</organism>
<sequence>MFHDRVHVAKLLSEKLSHLKGTNCIILAIPRGGVIIGAEMAKILDIPLDVIISKKITPPEHPEYAIGALTYDGVMYFGHDWERYSTDPRFQEEINKKKSEVTRQIQAYRGHTNYEFGNKTVILVDDGIATGATVCAIIQWLQKKAIKIILATPVIPYVTAEIIKRFDVQIVSLQTPKEFSSVGQFYRKFDQIPDSIVVGILHKFSAQSKQDS</sequence>
<dbReference type="SUPFAM" id="SSF53271">
    <property type="entry name" value="PRTase-like"/>
    <property type="match status" value="1"/>
</dbReference>
<accession>A0A3G1B4Z2</accession>
<dbReference type="Gene3D" id="3.30.1310.20">
    <property type="entry name" value="PRTase-like"/>
    <property type="match status" value="1"/>
</dbReference>
<dbReference type="EMBL" id="CP011097">
    <property type="protein sequence ID" value="AJZ75819.1"/>
    <property type="molecule type" value="Genomic_DNA"/>
</dbReference>
<dbReference type="GeneID" id="24875746"/>
<evidence type="ECO:0000313" key="3">
    <source>
        <dbReference type="Proteomes" id="UP000266745"/>
    </source>
</evidence>
<proteinExistence type="predicted"/>
<name>A0A3G1B4Z2_9ARCH</name>
<dbReference type="Pfam" id="PF00156">
    <property type="entry name" value="Pribosyltran"/>
    <property type="match status" value="1"/>
</dbReference>
<dbReference type="InterPro" id="IPR029057">
    <property type="entry name" value="PRTase-like"/>
</dbReference>
<dbReference type="RefSeq" id="WP_048188673.1">
    <property type="nucleotide sequence ID" value="NZ_CP011097.1"/>
</dbReference>
<evidence type="ECO:0000313" key="2">
    <source>
        <dbReference type="EMBL" id="AJZ75819.1"/>
    </source>
</evidence>
<dbReference type="Gene3D" id="3.40.50.2020">
    <property type="match status" value="1"/>
</dbReference>
<protein>
    <recommendedName>
        <fullName evidence="1">Phosphoribosyltransferase domain-containing protein</fullName>
    </recommendedName>
</protein>
<feature type="domain" description="Phosphoribosyltransferase" evidence="1">
    <location>
        <begin position="7"/>
        <end position="154"/>
    </location>
</feature>
<reference evidence="2 3" key="1">
    <citation type="journal article" date="2016" name="Sci. Rep.">
        <title>A novel ammonia-oxidizing archaeon from wastewater treatment plant: Its enrichment, physiological and genomic characteristics.</title>
        <authorList>
            <person name="Li Y."/>
            <person name="Ding K."/>
            <person name="Wen X."/>
            <person name="Zhang B."/>
            <person name="Shen B."/>
            <person name="Yang Y."/>
        </authorList>
    </citation>
    <scope>NUCLEOTIDE SEQUENCE [LARGE SCALE GENOMIC DNA]</scope>
    <source>
        <strain evidence="2 3">SAT1</strain>
    </source>
</reference>